<evidence type="ECO:0000313" key="2">
    <source>
        <dbReference type="EMBL" id="MDY0407623.1"/>
    </source>
</evidence>
<organism evidence="2 3">
    <name type="scientific">Paracerasibacillus soli</name>
    <dbReference type="NCBI Taxonomy" id="480284"/>
    <lineage>
        <taxon>Bacteria</taxon>
        <taxon>Bacillati</taxon>
        <taxon>Bacillota</taxon>
        <taxon>Bacilli</taxon>
        <taxon>Bacillales</taxon>
        <taxon>Bacillaceae</taxon>
        <taxon>Paracerasibacillus</taxon>
    </lineage>
</organism>
<dbReference type="SUPFAM" id="SSF89360">
    <property type="entry name" value="HesB-like domain"/>
    <property type="match status" value="1"/>
</dbReference>
<keyword evidence="3" id="KW-1185">Reference proteome</keyword>
<dbReference type="InterPro" id="IPR035903">
    <property type="entry name" value="HesB-like_dom_sf"/>
</dbReference>
<protein>
    <submittedName>
        <fullName evidence="2">Iron-sulfur cluster biosynthesis protein</fullName>
    </submittedName>
</protein>
<comment type="caution">
    <text evidence="2">The sequence shown here is derived from an EMBL/GenBank/DDBJ whole genome shotgun (WGS) entry which is preliminary data.</text>
</comment>
<gene>
    <name evidence="2" type="ORF">RWD45_02115</name>
</gene>
<dbReference type="Proteomes" id="UP001275315">
    <property type="component" value="Unassembled WGS sequence"/>
</dbReference>
<accession>A0ABU5CMN0</accession>
<evidence type="ECO:0000313" key="3">
    <source>
        <dbReference type="Proteomes" id="UP001275315"/>
    </source>
</evidence>
<name>A0ABU5CMN0_9BACI</name>
<comment type="similarity">
    <text evidence="1">Belongs to the HesB/IscA family.</text>
</comment>
<sequence>MTSAKNKMNISVTEKAHAWFKKEFDLENGDGIRFFGKLYGKTAVHDNYSLGMQYAQPNDVLAQVDVDGVIYFIEKSDEWFFSGYDFHVDYDENADEPLYSFT</sequence>
<evidence type="ECO:0000256" key="1">
    <source>
        <dbReference type="ARBA" id="ARBA00006718"/>
    </source>
</evidence>
<dbReference type="EMBL" id="JAWDIQ010000001">
    <property type="protein sequence ID" value="MDY0407623.1"/>
    <property type="molecule type" value="Genomic_DNA"/>
</dbReference>
<reference evidence="2 3" key="1">
    <citation type="submission" date="2023-10" db="EMBL/GenBank/DDBJ databases">
        <title>Virgibacillus soli CC-YMP-6 genome.</title>
        <authorList>
            <person name="Miliotis G."/>
            <person name="Sengupta P."/>
            <person name="Hameed A."/>
            <person name="Chuvochina M."/>
            <person name="Mcdonagh F."/>
            <person name="Simpson A.C."/>
            <person name="Singh N.K."/>
            <person name="Rekha P.D."/>
            <person name="Raman K."/>
            <person name="Hugenholtz P."/>
            <person name="Venkateswaran K."/>
        </authorList>
    </citation>
    <scope>NUCLEOTIDE SEQUENCE [LARGE SCALE GENOMIC DNA]</scope>
    <source>
        <strain evidence="2 3">CC-YMP-6</strain>
    </source>
</reference>
<dbReference type="PIRSF" id="PIRSF034852">
    <property type="entry name" value="UCP034852"/>
    <property type="match status" value="1"/>
</dbReference>
<proteinExistence type="inferred from homology"/>
<dbReference type="InterPro" id="IPR008326">
    <property type="entry name" value="PdhI-like"/>
</dbReference>